<dbReference type="InterPro" id="IPR006668">
    <property type="entry name" value="Mg_transptr_MgtE_intracell_dom"/>
</dbReference>
<dbReference type="STRING" id="545695.TREAZ_1563"/>
<dbReference type="CDD" id="cd04606">
    <property type="entry name" value="CBS_pair_Mg_transporter"/>
    <property type="match status" value="1"/>
</dbReference>
<dbReference type="OrthoDB" id="9790355at2"/>
<dbReference type="InterPro" id="IPR046342">
    <property type="entry name" value="CBS_dom_sf"/>
</dbReference>
<dbReference type="AlphaFoldDB" id="F5YDZ2"/>
<dbReference type="FunCoup" id="F5YDZ2">
    <property type="interactions" value="168"/>
</dbReference>
<keyword evidence="12" id="KW-1185">Reference proteome</keyword>
<keyword evidence="9" id="KW-1003">Cell membrane</keyword>
<gene>
    <name evidence="11" type="primary">mgtE</name>
    <name evidence="11" type="ordered locus">TREAZ_1563</name>
</gene>
<dbReference type="Gene3D" id="1.10.357.20">
    <property type="entry name" value="SLC41 divalent cation transporters, integral membrane domain"/>
    <property type="match status" value="1"/>
</dbReference>
<comment type="subunit">
    <text evidence="9">Homodimer.</text>
</comment>
<name>F5YDZ2_LEAAZ</name>
<sequence length="445" mass="49291">MDEIIEIINGTPIDIKRLHAIFAGMNPVDIAGLFEDMDKDSIGQVFRVLPKAIAAEVFAYIEPDEQQLIVENLTDKEISEIINKLFMDDTVDFIEEMPANVVKRVLQNVGVEKRKLINQILRYPEDSAGSVMTTEYINLGEDMTVAEAFDFIRKTGVNKETIYTSYVITPDRKLIGSLSAKTLMLAQPGERVSDIMEKNVIHTHTTDDQEMVAGLFKKYDLLSMPVVDNDDRLVGIVTVDDVLEIIEEESTEDIEIMGALQPSEEPYMKTGIIQLAKNRMLWLLVLMLSATVTGAVLSGFEDALAVLPILVIFIPMLMDTGGNAGSQSSTLIIRGMALGEIESKNLLEVLWKEVRIGFLCGIVLGFINFIRVYLMNGRNAVLAFAVTMSLFCTIIIAKMVGCMLPIVAKKIKVDPAIMAAPLITTIVDAASLLIYFSIAKLIFKI</sequence>
<dbReference type="PANTHER" id="PTHR43773:SF1">
    <property type="entry name" value="MAGNESIUM TRANSPORTER MGTE"/>
    <property type="match status" value="1"/>
</dbReference>
<dbReference type="InParanoid" id="F5YDZ2"/>
<dbReference type="GO" id="GO:0005886">
    <property type="term" value="C:plasma membrane"/>
    <property type="evidence" value="ECO:0007669"/>
    <property type="project" value="UniProtKB-SubCell"/>
</dbReference>
<keyword evidence="5 9" id="KW-0460">Magnesium</keyword>
<dbReference type="Gene3D" id="1.25.60.10">
    <property type="entry name" value="MgtE N-terminal domain-like"/>
    <property type="match status" value="1"/>
</dbReference>
<dbReference type="SUPFAM" id="SSF161093">
    <property type="entry name" value="MgtE membrane domain-like"/>
    <property type="match status" value="1"/>
</dbReference>
<evidence type="ECO:0000256" key="6">
    <source>
        <dbReference type="ARBA" id="ARBA00022989"/>
    </source>
</evidence>
<dbReference type="eggNOG" id="COG2239">
    <property type="taxonomic scope" value="Bacteria"/>
</dbReference>
<dbReference type="GO" id="GO:0015095">
    <property type="term" value="F:magnesium ion transmembrane transporter activity"/>
    <property type="evidence" value="ECO:0007669"/>
    <property type="project" value="UniProtKB-UniRule"/>
</dbReference>
<evidence type="ECO:0000259" key="10">
    <source>
        <dbReference type="PROSITE" id="PS51371"/>
    </source>
</evidence>
<dbReference type="PANTHER" id="PTHR43773">
    <property type="entry name" value="MAGNESIUM TRANSPORTER MGTE"/>
    <property type="match status" value="1"/>
</dbReference>
<dbReference type="InterPro" id="IPR038076">
    <property type="entry name" value="MgtE_N_sf"/>
</dbReference>
<dbReference type="SMART" id="SM00924">
    <property type="entry name" value="MgtE_N"/>
    <property type="match status" value="1"/>
</dbReference>
<evidence type="ECO:0000256" key="3">
    <source>
        <dbReference type="ARBA" id="ARBA00022448"/>
    </source>
</evidence>
<comment type="caution">
    <text evidence="9">Lacks conserved residue(s) required for the propagation of feature annotation.</text>
</comment>
<dbReference type="HOGENOM" id="CLU_037408_2_2_12"/>
<dbReference type="NCBIfam" id="TIGR00400">
    <property type="entry name" value="mgtE"/>
    <property type="match status" value="1"/>
</dbReference>
<dbReference type="Proteomes" id="UP000009222">
    <property type="component" value="Chromosome"/>
</dbReference>
<evidence type="ECO:0000256" key="9">
    <source>
        <dbReference type="RuleBase" id="RU362011"/>
    </source>
</evidence>
<evidence type="ECO:0000256" key="7">
    <source>
        <dbReference type="ARBA" id="ARBA00023136"/>
    </source>
</evidence>
<reference evidence="11 12" key="2">
    <citation type="journal article" date="2011" name="ISME J.">
        <title>RNA-seq reveals cooperative metabolic interactions between two termite-gut spirochete species in co-culture.</title>
        <authorList>
            <person name="Rosenthal A.Z."/>
            <person name="Matson E.G."/>
            <person name="Eldar A."/>
            <person name="Leadbetter J.R."/>
        </authorList>
    </citation>
    <scope>NUCLEOTIDE SEQUENCE [LARGE SCALE GENOMIC DNA]</scope>
    <source>
        <strain evidence="12">ATCC BAA-888 / DSM 13862 / ZAS-9</strain>
    </source>
</reference>
<evidence type="ECO:0000256" key="1">
    <source>
        <dbReference type="ARBA" id="ARBA00004141"/>
    </source>
</evidence>
<evidence type="ECO:0000256" key="5">
    <source>
        <dbReference type="ARBA" id="ARBA00022842"/>
    </source>
</evidence>
<comment type="similarity">
    <text evidence="2 9">Belongs to the SLC41A transporter family.</text>
</comment>
<evidence type="ECO:0000256" key="8">
    <source>
        <dbReference type="PROSITE-ProRule" id="PRU00703"/>
    </source>
</evidence>
<dbReference type="InterPro" id="IPR000644">
    <property type="entry name" value="CBS_dom"/>
</dbReference>
<keyword evidence="3 9" id="KW-0813">Transport</keyword>
<feature type="transmembrane region" description="Helical" evidence="9">
    <location>
        <begin position="354"/>
        <end position="374"/>
    </location>
</feature>
<dbReference type="SUPFAM" id="SSF158791">
    <property type="entry name" value="MgtE N-terminal domain-like"/>
    <property type="match status" value="1"/>
</dbReference>
<dbReference type="Gene3D" id="3.10.580.10">
    <property type="entry name" value="CBS-domain"/>
    <property type="match status" value="1"/>
</dbReference>
<protein>
    <recommendedName>
        <fullName evidence="9">Magnesium transporter MgtE</fullName>
    </recommendedName>
</protein>
<comment type="function">
    <text evidence="9">Acts as a magnesium transporter.</text>
</comment>
<feature type="transmembrane region" description="Helical" evidence="9">
    <location>
        <begin position="380"/>
        <end position="404"/>
    </location>
</feature>
<keyword evidence="9" id="KW-0479">Metal-binding</keyword>
<keyword evidence="8" id="KW-0129">CBS domain</keyword>
<evidence type="ECO:0000313" key="11">
    <source>
        <dbReference type="EMBL" id="AEF80944.1"/>
    </source>
</evidence>
<keyword evidence="4 9" id="KW-0812">Transmembrane</keyword>
<evidence type="ECO:0000313" key="12">
    <source>
        <dbReference type="Proteomes" id="UP000009222"/>
    </source>
</evidence>
<evidence type="ECO:0000256" key="4">
    <source>
        <dbReference type="ARBA" id="ARBA00022692"/>
    </source>
</evidence>
<organism evidence="11 12">
    <name type="scientific">Leadbettera azotonutricia (strain ATCC BAA-888 / DSM 13862 / ZAS-9)</name>
    <name type="common">Treponema azotonutricium</name>
    <dbReference type="NCBI Taxonomy" id="545695"/>
    <lineage>
        <taxon>Bacteria</taxon>
        <taxon>Pseudomonadati</taxon>
        <taxon>Spirochaetota</taxon>
        <taxon>Spirochaetia</taxon>
        <taxon>Spirochaetales</taxon>
        <taxon>Breznakiellaceae</taxon>
        <taxon>Leadbettera</taxon>
    </lineage>
</organism>
<dbReference type="RefSeq" id="WP_015710454.1">
    <property type="nucleotide sequence ID" value="NC_015577.1"/>
</dbReference>
<proteinExistence type="inferred from homology"/>
<dbReference type="KEGG" id="taz:TREAZ_1563"/>
<dbReference type="SMART" id="SM00116">
    <property type="entry name" value="CBS"/>
    <property type="match status" value="1"/>
</dbReference>
<keyword evidence="6 9" id="KW-1133">Transmembrane helix</keyword>
<reference evidence="12" key="1">
    <citation type="submission" date="2009-12" db="EMBL/GenBank/DDBJ databases">
        <title>Complete sequence of Treponema azotonutricium strain ZAS-9.</title>
        <authorList>
            <person name="Tetu S.G."/>
            <person name="Matson E."/>
            <person name="Ren Q."/>
            <person name="Seshadri R."/>
            <person name="Elbourne L."/>
            <person name="Hassan K.A."/>
            <person name="Durkin A."/>
            <person name="Radune D."/>
            <person name="Mohamoud Y."/>
            <person name="Shay R."/>
            <person name="Jin S."/>
            <person name="Zhang X."/>
            <person name="Lucey K."/>
            <person name="Ballor N.R."/>
            <person name="Ottesen E."/>
            <person name="Rosenthal R."/>
            <person name="Allen A."/>
            <person name="Leadbetter J.R."/>
            <person name="Paulsen I.T."/>
        </authorList>
    </citation>
    <scope>NUCLEOTIDE SEQUENCE [LARGE SCALE GENOMIC DNA]</scope>
    <source>
        <strain evidence="12">ATCC BAA-888 / DSM 13862 / ZAS-9</strain>
    </source>
</reference>
<keyword evidence="7 9" id="KW-0472">Membrane</keyword>
<dbReference type="InterPro" id="IPR006669">
    <property type="entry name" value="MgtE_transporter"/>
</dbReference>
<dbReference type="GO" id="GO:0046872">
    <property type="term" value="F:metal ion binding"/>
    <property type="evidence" value="ECO:0007669"/>
    <property type="project" value="UniProtKB-KW"/>
</dbReference>
<feature type="transmembrane region" description="Helical" evidence="9">
    <location>
        <begin position="281"/>
        <end position="300"/>
    </location>
</feature>
<accession>F5YDZ2</accession>
<dbReference type="Pfam" id="PF03448">
    <property type="entry name" value="MgtE_N"/>
    <property type="match status" value="1"/>
</dbReference>
<comment type="subcellular location">
    <subcellularLocation>
        <location evidence="9">Cell membrane</location>
        <topology evidence="9">Multi-pass membrane protein</topology>
    </subcellularLocation>
    <subcellularLocation>
        <location evidence="1">Membrane</location>
        <topology evidence="1">Multi-pass membrane protein</topology>
    </subcellularLocation>
</comment>
<feature type="transmembrane region" description="Helical" evidence="9">
    <location>
        <begin position="416"/>
        <end position="438"/>
    </location>
</feature>
<feature type="domain" description="CBS" evidence="10">
    <location>
        <begin position="196"/>
        <end position="252"/>
    </location>
</feature>
<dbReference type="InterPro" id="IPR006667">
    <property type="entry name" value="SLC41_membr_dom"/>
</dbReference>
<dbReference type="Pfam" id="PF01769">
    <property type="entry name" value="MgtE"/>
    <property type="match status" value="1"/>
</dbReference>
<dbReference type="EMBL" id="CP001841">
    <property type="protein sequence ID" value="AEF80944.1"/>
    <property type="molecule type" value="Genomic_DNA"/>
</dbReference>
<dbReference type="PROSITE" id="PS51371">
    <property type="entry name" value="CBS"/>
    <property type="match status" value="1"/>
</dbReference>
<dbReference type="SUPFAM" id="SSF54631">
    <property type="entry name" value="CBS-domain pair"/>
    <property type="match status" value="1"/>
</dbReference>
<dbReference type="Pfam" id="PF00571">
    <property type="entry name" value="CBS"/>
    <property type="match status" value="2"/>
</dbReference>
<dbReference type="InterPro" id="IPR036739">
    <property type="entry name" value="SLC41_membr_dom_sf"/>
</dbReference>
<evidence type="ECO:0000256" key="2">
    <source>
        <dbReference type="ARBA" id="ARBA00009749"/>
    </source>
</evidence>